<evidence type="ECO:0000313" key="7">
    <source>
        <dbReference type="EMBL" id="SVA39428.1"/>
    </source>
</evidence>
<keyword evidence="5" id="KW-0812">Transmembrane</keyword>
<sequence>MRLIALILILIAVAGFVGFFALQQFANALIVSLSIAFSISVAFIAAVIRYKKPKADVALVRTGGRGYKINITGGLWLNTIIHEVREVSLNTMRLEILREGQDAFITADFNRADVEAVFYLQVQPMEEDILRAAQSLGDKNMTPETIRELIEQKLEGALRSVAAESDIEELLQKREEFADKVQQAVGVNLQIENGLKLESVSIIRVDQTPIDTLDLDNRFDAIGIRTITEITADQAREKERIVQEKEVAIVQIDVEAQILKLEAEQDQAWAESDQQKNIAIYAAEREADTLQFQFEMEQSVQEREFLMKQE</sequence>
<proteinExistence type="inferred from homology"/>
<gene>
    <name evidence="7" type="ORF">METZ01_LOCUS92282</name>
</gene>
<accession>A0A381VI25</accession>
<feature type="non-terminal residue" evidence="7">
    <location>
        <position position="310"/>
    </location>
</feature>
<keyword evidence="4 5" id="KW-0472">Membrane</keyword>
<name>A0A381VI25_9ZZZZ</name>
<dbReference type="InterPro" id="IPR027705">
    <property type="entry name" value="Flotillin_fam"/>
</dbReference>
<protein>
    <recommendedName>
        <fullName evidence="6">Band 7 domain-containing protein</fullName>
    </recommendedName>
</protein>
<evidence type="ECO:0000256" key="4">
    <source>
        <dbReference type="ARBA" id="ARBA00023136"/>
    </source>
</evidence>
<evidence type="ECO:0000256" key="5">
    <source>
        <dbReference type="SAM" id="Phobius"/>
    </source>
</evidence>
<keyword evidence="5" id="KW-1133">Transmembrane helix</keyword>
<evidence type="ECO:0000256" key="3">
    <source>
        <dbReference type="ARBA" id="ARBA00022475"/>
    </source>
</evidence>
<reference evidence="7" key="1">
    <citation type="submission" date="2018-05" db="EMBL/GenBank/DDBJ databases">
        <authorList>
            <person name="Lanie J.A."/>
            <person name="Ng W.-L."/>
            <person name="Kazmierczak K.M."/>
            <person name="Andrzejewski T.M."/>
            <person name="Davidsen T.M."/>
            <person name="Wayne K.J."/>
            <person name="Tettelin H."/>
            <person name="Glass J.I."/>
            <person name="Rusch D."/>
            <person name="Podicherti R."/>
            <person name="Tsui H.-C.T."/>
            <person name="Winkler M.E."/>
        </authorList>
    </citation>
    <scope>NUCLEOTIDE SEQUENCE</scope>
</reference>
<organism evidence="7">
    <name type="scientific">marine metagenome</name>
    <dbReference type="NCBI Taxonomy" id="408172"/>
    <lineage>
        <taxon>unclassified sequences</taxon>
        <taxon>metagenomes</taxon>
        <taxon>ecological metagenomes</taxon>
    </lineage>
</organism>
<dbReference type="Pfam" id="PF01145">
    <property type="entry name" value="Band_7"/>
    <property type="match status" value="1"/>
</dbReference>
<dbReference type="SMART" id="SM00244">
    <property type="entry name" value="PHB"/>
    <property type="match status" value="1"/>
</dbReference>
<dbReference type="PANTHER" id="PTHR13806:SF31">
    <property type="entry name" value="FLOTILLIN-LIKE PROTEIN 1-RELATED"/>
    <property type="match status" value="1"/>
</dbReference>
<dbReference type="EMBL" id="UINC01008769">
    <property type="protein sequence ID" value="SVA39428.1"/>
    <property type="molecule type" value="Genomic_DNA"/>
</dbReference>
<feature type="domain" description="Band 7" evidence="6">
    <location>
        <begin position="47"/>
        <end position="217"/>
    </location>
</feature>
<keyword evidence="3" id="KW-1003">Cell membrane</keyword>
<evidence type="ECO:0000259" key="6">
    <source>
        <dbReference type="SMART" id="SM00244"/>
    </source>
</evidence>
<comment type="subcellular location">
    <subcellularLocation>
        <location evidence="1">Cell membrane</location>
    </subcellularLocation>
</comment>
<dbReference type="AlphaFoldDB" id="A0A381VI25"/>
<dbReference type="GO" id="GO:0005886">
    <property type="term" value="C:plasma membrane"/>
    <property type="evidence" value="ECO:0007669"/>
    <property type="project" value="UniProtKB-SubCell"/>
</dbReference>
<dbReference type="PANTHER" id="PTHR13806">
    <property type="entry name" value="FLOTILLIN-RELATED"/>
    <property type="match status" value="1"/>
</dbReference>
<evidence type="ECO:0000256" key="1">
    <source>
        <dbReference type="ARBA" id="ARBA00004236"/>
    </source>
</evidence>
<dbReference type="InterPro" id="IPR001107">
    <property type="entry name" value="Band_7"/>
</dbReference>
<evidence type="ECO:0000256" key="2">
    <source>
        <dbReference type="ARBA" id="ARBA00007161"/>
    </source>
</evidence>
<dbReference type="SUPFAM" id="SSF117892">
    <property type="entry name" value="Band 7/SPFH domain"/>
    <property type="match status" value="1"/>
</dbReference>
<feature type="transmembrane region" description="Helical" evidence="5">
    <location>
        <begin position="25"/>
        <end position="48"/>
    </location>
</feature>
<comment type="similarity">
    <text evidence="2">Belongs to the band 7/mec-2 family. Flotillin subfamily.</text>
</comment>
<dbReference type="CDD" id="cd03399">
    <property type="entry name" value="SPFH_flotillin"/>
    <property type="match status" value="1"/>
</dbReference>
<dbReference type="InterPro" id="IPR036013">
    <property type="entry name" value="Band_7/SPFH_dom_sf"/>
</dbReference>
<dbReference type="Gene3D" id="3.30.479.30">
    <property type="entry name" value="Band 7 domain"/>
    <property type="match status" value="1"/>
</dbReference>